<reference evidence="6" key="1">
    <citation type="submission" date="2023-02" db="EMBL/GenBank/DDBJ databases">
        <title>Colletotrichum kahawae CIFC_Que2 genome sequencing and assembly.</title>
        <authorList>
            <person name="Baroncelli R."/>
        </authorList>
    </citation>
    <scope>NUCLEOTIDE SEQUENCE</scope>
    <source>
        <strain evidence="6">CIFC_Que2</strain>
    </source>
</reference>
<sequence length="360" mass="38834">MSQPCTLTTCPVSSSPYCYRPSQEAPAIFIAISSICLIANAAITVRASQTQQQKHSATVPFAMLVTLACALEVIGWADRLAGWSNPWAMYPFMQGKALLTIAPVFLTSSIYVSLGPMVHILGTEHSILPARLYAALLLPADLLALTLQIAGLALGFNNAPSAILTDTKTPSYTPNPAGAKLVTAGLALQLATLIAAALLLASVLVRAALSYRRYGYTTFHRDAGYVPLPRRFRIFSMAVPSAMVVLFGRLCFRVAEYAGGVSSKDGEGLFVGLEGLLIAYALVALVGCHPGLFLRDGRFVSRIEAEALVGIDAVGSSGPAAARMRERERERENEAGLEELRKVYRAHVEEEQERFGRFER</sequence>
<comment type="subcellular location">
    <subcellularLocation>
        <location evidence="1">Membrane</location>
        <topology evidence="1">Multi-pass membrane protein</topology>
    </subcellularLocation>
</comment>
<evidence type="ECO:0000256" key="4">
    <source>
        <dbReference type="ARBA" id="ARBA00023136"/>
    </source>
</evidence>
<name>A0AAE0D012_COLKA</name>
<dbReference type="Proteomes" id="UP001281614">
    <property type="component" value="Unassembled WGS sequence"/>
</dbReference>
<dbReference type="PANTHER" id="PTHR31465:SF7">
    <property type="entry name" value="SPHINGOID LONG-CHAIN BASE TRANSPORTER RSB1"/>
    <property type="match status" value="1"/>
</dbReference>
<evidence type="ECO:0000256" key="3">
    <source>
        <dbReference type="ARBA" id="ARBA00022989"/>
    </source>
</evidence>
<evidence type="ECO:0000313" key="7">
    <source>
        <dbReference type="Proteomes" id="UP001281614"/>
    </source>
</evidence>
<feature type="transmembrane region" description="Helical" evidence="5">
    <location>
        <begin position="97"/>
        <end position="121"/>
    </location>
</feature>
<dbReference type="GO" id="GO:0000324">
    <property type="term" value="C:fungal-type vacuole"/>
    <property type="evidence" value="ECO:0007669"/>
    <property type="project" value="TreeGrafter"/>
</dbReference>
<feature type="transmembrane region" description="Helical" evidence="5">
    <location>
        <begin position="133"/>
        <end position="156"/>
    </location>
</feature>
<evidence type="ECO:0000256" key="2">
    <source>
        <dbReference type="ARBA" id="ARBA00022692"/>
    </source>
</evidence>
<feature type="transmembrane region" description="Helical" evidence="5">
    <location>
        <begin position="232"/>
        <end position="255"/>
    </location>
</feature>
<dbReference type="PANTHER" id="PTHR31465">
    <property type="entry name" value="PROTEIN RTA1-RELATED"/>
    <property type="match status" value="1"/>
</dbReference>
<protein>
    <submittedName>
        <fullName evidence="6">Sphingoid long-chain base transporter RSB1</fullName>
    </submittedName>
</protein>
<accession>A0AAE0D012</accession>
<dbReference type="GO" id="GO:0005886">
    <property type="term" value="C:plasma membrane"/>
    <property type="evidence" value="ECO:0007669"/>
    <property type="project" value="TreeGrafter"/>
</dbReference>
<keyword evidence="2 5" id="KW-0812">Transmembrane</keyword>
<dbReference type="InterPro" id="IPR007568">
    <property type="entry name" value="RTA1"/>
</dbReference>
<organism evidence="6 7">
    <name type="scientific">Colletotrichum kahawae</name>
    <name type="common">Coffee berry disease fungus</name>
    <dbReference type="NCBI Taxonomy" id="34407"/>
    <lineage>
        <taxon>Eukaryota</taxon>
        <taxon>Fungi</taxon>
        <taxon>Dikarya</taxon>
        <taxon>Ascomycota</taxon>
        <taxon>Pezizomycotina</taxon>
        <taxon>Sordariomycetes</taxon>
        <taxon>Hypocreomycetidae</taxon>
        <taxon>Glomerellales</taxon>
        <taxon>Glomerellaceae</taxon>
        <taxon>Colletotrichum</taxon>
        <taxon>Colletotrichum gloeosporioides species complex</taxon>
    </lineage>
</organism>
<dbReference type="Pfam" id="PF04479">
    <property type="entry name" value="RTA1"/>
    <property type="match status" value="1"/>
</dbReference>
<feature type="transmembrane region" description="Helical" evidence="5">
    <location>
        <begin position="57"/>
        <end position="77"/>
    </location>
</feature>
<proteinExistence type="predicted"/>
<feature type="transmembrane region" description="Helical" evidence="5">
    <location>
        <begin position="25"/>
        <end position="45"/>
    </location>
</feature>
<feature type="transmembrane region" description="Helical" evidence="5">
    <location>
        <begin position="186"/>
        <end position="211"/>
    </location>
</feature>
<keyword evidence="3 5" id="KW-1133">Transmembrane helix</keyword>
<dbReference type="AlphaFoldDB" id="A0AAE0D012"/>
<dbReference type="EMBL" id="VYYT01000467">
    <property type="protein sequence ID" value="KAK2734405.1"/>
    <property type="molecule type" value="Genomic_DNA"/>
</dbReference>
<gene>
    <name evidence="6" type="ORF">CKAH01_08078</name>
</gene>
<keyword evidence="4 5" id="KW-0472">Membrane</keyword>
<keyword evidence="7" id="KW-1185">Reference proteome</keyword>
<comment type="caution">
    <text evidence="6">The sequence shown here is derived from an EMBL/GenBank/DDBJ whole genome shotgun (WGS) entry which is preliminary data.</text>
</comment>
<feature type="transmembrane region" description="Helical" evidence="5">
    <location>
        <begin position="275"/>
        <end position="294"/>
    </location>
</feature>
<evidence type="ECO:0000313" key="6">
    <source>
        <dbReference type="EMBL" id="KAK2734405.1"/>
    </source>
</evidence>
<evidence type="ECO:0000256" key="1">
    <source>
        <dbReference type="ARBA" id="ARBA00004141"/>
    </source>
</evidence>
<evidence type="ECO:0000256" key="5">
    <source>
        <dbReference type="SAM" id="Phobius"/>
    </source>
</evidence>